<evidence type="ECO:0000256" key="1">
    <source>
        <dbReference type="ARBA" id="ARBA00006739"/>
    </source>
</evidence>
<dbReference type="Gene3D" id="3.90.550.10">
    <property type="entry name" value="Spore Coat Polysaccharide Biosynthesis Protein SpsA, Chain A"/>
    <property type="match status" value="1"/>
</dbReference>
<dbReference type="Proteomes" id="UP000195321">
    <property type="component" value="Unassembled WGS sequence"/>
</dbReference>
<comment type="similarity">
    <text evidence="1">Belongs to the glycosyltransferase 2 family.</text>
</comment>
<evidence type="ECO:0000313" key="6">
    <source>
        <dbReference type="Proteomes" id="UP000195321"/>
    </source>
</evidence>
<dbReference type="Pfam" id="PF00535">
    <property type="entry name" value="Glycos_transf_2"/>
    <property type="match status" value="1"/>
</dbReference>
<dbReference type="InterPro" id="IPR001173">
    <property type="entry name" value="Glyco_trans_2-like"/>
</dbReference>
<dbReference type="CDD" id="cd00761">
    <property type="entry name" value="Glyco_tranf_GTA_type"/>
    <property type="match status" value="1"/>
</dbReference>
<dbReference type="PANTHER" id="PTHR22916">
    <property type="entry name" value="GLYCOSYLTRANSFERASE"/>
    <property type="match status" value="1"/>
</dbReference>
<evidence type="ECO:0000313" key="5">
    <source>
        <dbReference type="EMBL" id="OUM49961.1"/>
    </source>
</evidence>
<reference evidence="5 6" key="1">
    <citation type="submission" date="2017-02" db="EMBL/GenBank/DDBJ databases">
        <title>Bacillus pseudomycoides isolate FSL K6-0042.</title>
        <authorList>
            <person name="Kovac J."/>
        </authorList>
    </citation>
    <scope>NUCLEOTIDE SEQUENCE [LARGE SCALE GENOMIC DNA]</scope>
    <source>
        <strain evidence="5 6">FSL K6-0042</strain>
    </source>
</reference>
<keyword evidence="2" id="KW-0328">Glycosyltransferase</keyword>
<keyword evidence="3 5" id="KW-0808">Transferase</keyword>
<evidence type="ECO:0000256" key="3">
    <source>
        <dbReference type="ARBA" id="ARBA00022679"/>
    </source>
</evidence>
<dbReference type="AlphaFoldDB" id="A0A1Y3MM64"/>
<evidence type="ECO:0000259" key="4">
    <source>
        <dbReference type="Pfam" id="PF00535"/>
    </source>
</evidence>
<feature type="domain" description="Glycosyltransferase 2-like" evidence="4">
    <location>
        <begin position="6"/>
        <end position="130"/>
    </location>
</feature>
<dbReference type="RefSeq" id="WP_077294188.1">
    <property type="nucleotide sequence ID" value="NZ_JBALMA010000331.1"/>
</dbReference>
<name>A0A1Y3MM64_9BACI</name>
<proteinExistence type="inferred from homology"/>
<dbReference type="InterPro" id="IPR029044">
    <property type="entry name" value="Nucleotide-diphossugar_trans"/>
</dbReference>
<dbReference type="EMBL" id="MWPX01000003">
    <property type="protein sequence ID" value="OUM49961.1"/>
    <property type="molecule type" value="Genomic_DNA"/>
</dbReference>
<organism evidence="5 6">
    <name type="scientific">Bacillus pseudomycoides</name>
    <dbReference type="NCBI Taxonomy" id="64104"/>
    <lineage>
        <taxon>Bacteria</taxon>
        <taxon>Bacillati</taxon>
        <taxon>Bacillota</taxon>
        <taxon>Bacilli</taxon>
        <taxon>Bacillales</taxon>
        <taxon>Bacillaceae</taxon>
        <taxon>Bacillus</taxon>
        <taxon>Bacillus cereus group</taxon>
    </lineage>
</organism>
<evidence type="ECO:0000256" key="2">
    <source>
        <dbReference type="ARBA" id="ARBA00022676"/>
    </source>
</evidence>
<comment type="caution">
    <text evidence="5">The sequence shown here is derived from an EMBL/GenBank/DDBJ whole genome shotgun (WGS) entry which is preliminary data.</text>
</comment>
<dbReference type="GO" id="GO:0016757">
    <property type="term" value="F:glycosyltransferase activity"/>
    <property type="evidence" value="ECO:0007669"/>
    <property type="project" value="UniProtKB-KW"/>
</dbReference>
<dbReference type="SUPFAM" id="SSF53448">
    <property type="entry name" value="Nucleotide-diphospho-sugar transferases"/>
    <property type="match status" value="1"/>
</dbReference>
<sequence>MKPKISIIVPVYNVETLLGRCLNSLTSQTLEDIEIIMVNDGSTDKSAGILNEYAKKDKRIIVIEKENGGVSSARNAGIQTASGEYIGFVDPDDWIDMEMYETLYKEAVQGKADVVMCTYTREFGSHSKEKKFDLPEKVCYEGEEIKVNVMRRLIGPIDEEIGNPEFLDAWGTVWSKLYRSEVIKENAIQFVDLSFIGTNEDSLFNIQTFYYVDKFVFLNKPFYHYWKTNAASVTSNYKPELMNQWFNLYDIIEQFLEDKQLSGNFRLALNNRICLNTLGLGLNTMSKSNRISPLTKFNRLSKILNDNRIRRSFKQLEMNHFPIVWKAFYFCVKYRFTAGYYFMLVAIDSLRKMMR</sequence>
<gene>
    <name evidence="5" type="ORF">BW425_04900</name>
</gene>
<protein>
    <submittedName>
        <fullName evidence="5">Glycosyl transferase family 2</fullName>
    </submittedName>
</protein>
<accession>A0A1Y3MM64</accession>
<dbReference type="PANTHER" id="PTHR22916:SF51">
    <property type="entry name" value="GLYCOSYLTRANSFERASE EPSH-RELATED"/>
    <property type="match status" value="1"/>
</dbReference>